<dbReference type="PaxDb" id="65489-OBART11G08700.1"/>
<dbReference type="Proteomes" id="UP000026960">
    <property type="component" value="Chromosome 11"/>
</dbReference>
<feature type="signal peptide" evidence="1">
    <location>
        <begin position="1"/>
        <end position="21"/>
    </location>
</feature>
<reference evidence="2" key="1">
    <citation type="journal article" date="2009" name="Rice">
        <title>De Novo Next Generation Sequencing of Plant Genomes.</title>
        <authorList>
            <person name="Rounsley S."/>
            <person name="Marri P.R."/>
            <person name="Yu Y."/>
            <person name="He R."/>
            <person name="Sisneros N."/>
            <person name="Goicoechea J.L."/>
            <person name="Lee S.J."/>
            <person name="Angelova A."/>
            <person name="Kudrna D."/>
            <person name="Luo M."/>
            <person name="Affourtit J."/>
            <person name="Desany B."/>
            <person name="Knight J."/>
            <person name="Niazi F."/>
            <person name="Egholm M."/>
            <person name="Wing R.A."/>
        </authorList>
    </citation>
    <scope>NUCLEOTIDE SEQUENCE [LARGE SCALE GENOMIC DNA]</scope>
    <source>
        <strain evidence="2">IRGC 105608</strain>
    </source>
</reference>
<name>A0A0D3HK95_9ORYZ</name>
<evidence type="ECO:0000313" key="3">
    <source>
        <dbReference type="Proteomes" id="UP000026960"/>
    </source>
</evidence>
<dbReference type="HOGENOM" id="CLU_2487286_0_0_1"/>
<dbReference type="Gramene" id="OBART11G08700.1">
    <property type="protein sequence ID" value="OBART11G08700.1"/>
    <property type="gene ID" value="OBART11G08700"/>
</dbReference>
<proteinExistence type="predicted"/>
<keyword evidence="1" id="KW-0732">Signal</keyword>
<dbReference type="Gramene" id="OBART11G08720.1">
    <property type="protein sequence ID" value="OBART11G08720.1"/>
    <property type="gene ID" value="OBART11G08720"/>
</dbReference>
<dbReference type="AlphaFoldDB" id="A0A0D3HK95"/>
<accession>A0A0D3HK95</accession>
<evidence type="ECO:0000313" key="2">
    <source>
        <dbReference type="EnsemblPlants" id="OBART11G08700.1"/>
    </source>
</evidence>
<dbReference type="EnsemblPlants" id="OBART11G08720.1">
    <property type="protein sequence ID" value="OBART11G08720.1"/>
    <property type="gene ID" value="OBART11G08720"/>
</dbReference>
<organism evidence="2">
    <name type="scientific">Oryza barthii</name>
    <dbReference type="NCBI Taxonomy" id="65489"/>
    <lineage>
        <taxon>Eukaryota</taxon>
        <taxon>Viridiplantae</taxon>
        <taxon>Streptophyta</taxon>
        <taxon>Embryophyta</taxon>
        <taxon>Tracheophyta</taxon>
        <taxon>Spermatophyta</taxon>
        <taxon>Magnoliopsida</taxon>
        <taxon>Liliopsida</taxon>
        <taxon>Poales</taxon>
        <taxon>Poaceae</taxon>
        <taxon>BOP clade</taxon>
        <taxon>Oryzoideae</taxon>
        <taxon>Oryzeae</taxon>
        <taxon>Oryzinae</taxon>
        <taxon>Oryza</taxon>
    </lineage>
</organism>
<sequence>MASRAMATALMLLVILAAATAVAPCSIPFPDCGSMCNTPCFKFCFTRCFLFLNLGVELCHKQCTTFPIWCGGFLN</sequence>
<evidence type="ECO:0008006" key="4">
    <source>
        <dbReference type="Google" id="ProtNLM"/>
    </source>
</evidence>
<feature type="chain" id="PRO_5010766285" description="Kazal-like domain-containing protein" evidence="1">
    <location>
        <begin position="22"/>
        <end position="75"/>
    </location>
</feature>
<protein>
    <recommendedName>
        <fullName evidence="4">Kazal-like domain-containing protein</fullName>
    </recommendedName>
</protein>
<dbReference type="EnsemblPlants" id="OBART11G08700.1">
    <property type="protein sequence ID" value="OBART11G08700.1"/>
    <property type="gene ID" value="OBART11G08700"/>
</dbReference>
<evidence type="ECO:0000256" key="1">
    <source>
        <dbReference type="SAM" id="SignalP"/>
    </source>
</evidence>
<keyword evidence="3" id="KW-1185">Reference proteome</keyword>
<reference evidence="2" key="2">
    <citation type="submission" date="2015-03" db="UniProtKB">
        <authorList>
            <consortium name="EnsemblPlants"/>
        </authorList>
    </citation>
    <scope>IDENTIFICATION</scope>
</reference>